<dbReference type="SUPFAM" id="SSF46785">
    <property type="entry name" value="Winged helix' DNA-binding domain"/>
    <property type="match status" value="1"/>
</dbReference>
<dbReference type="Pfam" id="PF01037">
    <property type="entry name" value="AsnC_trans_reg"/>
    <property type="match status" value="1"/>
</dbReference>
<dbReference type="InterPro" id="IPR000485">
    <property type="entry name" value="AsnC-type_HTH_dom"/>
</dbReference>
<gene>
    <name evidence="5" type="ORF">SAMN05444142_102213</name>
</gene>
<dbReference type="InterPro" id="IPR011008">
    <property type="entry name" value="Dimeric_a/b-barrel"/>
</dbReference>
<dbReference type="SUPFAM" id="SSF54909">
    <property type="entry name" value="Dimeric alpha+beta barrel"/>
    <property type="match status" value="1"/>
</dbReference>
<dbReference type="AlphaFoldDB" id="A0A1H0GFR8"/>
<sequence>MDDIDLKIIGLLALDAKRSLADIGGSVGLSPSSVNERIRRLTASGAIRQFTVDLDPAAMGVQTLVFVWIALREDADEAAFRDYAARHPLILECHHVTGAWAYLVKLRVGAPPEIEGFLAELKAHRYLGRSETVIALSSPVPGPFVPKES</sequence>
<dbReference type="EMBL" id="FQZZ01000002">
    <property type="protein sequence ID" value="SHJ87816.1"/>
    <property type="molecule type" value="Genomic_DNA"/>
</dbReference>
<proteinExistence type="predicted"/>
<keyword evidence="3" id="KW-0804">Transcription</keyword>
<dbReference type="Proteomes" id="UP000324252">
    <property type="component" value="Unassembled WGS sequence"/>
</dbReference>
<dbReference type="InterPro" id="IPR036388">
    <property type="entry name" value="WH-like_DNA-bd_sf"/>
</dbReference>
<dbReference type="OrthoDB" id="166264at2"/>
<evidence type="ECO:0000256" key="1">
    <source>
        <dbReference type="ARBA" id="ARBA00023015"/>
    </source>
</evidence>
<evidence type="ECO:0000313" key="5">
    <source>
        <dbReference type="EMBL" id="SHJ87816.1"/>
    </source>
</evidence>
<evidence type="ECO:0000256" key="2">
    <source>
        <dbReference type="ARBA" id="ARBA00023125"/>
    </source>
</evidence>
<dbReference type="PANTHER" id="PTHR30154">
    <property type="entry name" value="LEUCINE-RESPONSIVE REGULATORY PROTEIN"/>
    <property type="match status" value="1"/>
</dbReference>
<dbReference type="InterPro" id="IPR019888">
    <property type="entry name" value="Tscrpt_reg_AsnC-like"/>
</dbReference>
<dbReference type="PROSITE" id="PS00519">
    <property type="entry name" value="HTH_ASNC_1"/>
    <property type="match status" value="1"/>
</dbReference>
<dbReference type="Gene3D" id="1.10.10.10">
    <property type="entry name" value="Winged helix-like DNA-binding domain superfamily/Winged helix DNA-binding domain"/>
    <property type="match status" value="1"/>
</dbReference>
<dbReference type="GO" id="GO:0043565">
    <property type="term" value="F:sequence-specific DNA binding"/>
    <property type="evidence" value="ECO:0007669"/>
    <property type="project" value="InterPro"/>
</dbReference>
<accession>A0A1H0GFR8</accession>
<protein>
    <submittedName>
        <fullName evidence="5">Lrp/AsnC family transcriptional regulator, leucine-responsive regulatory protein</fullName>
    </submittedName>
</protein>
<dbReference type="PANTHER" id="PTHR30154:SF53">
    <property type="entry name" value="HTH-TYPE TRANSCRIPTIONAL REGULATOR LRPC"/>
    <property type="match status" value="1"/>
</dbReference>
<dbReference type="InterPro" id="IPR019887">
    <property type="entry name" value="Tscrpt_reg_AsnC/Lrp_C"/>
</dbReference>
<evidence type="ECO:0000313" key="6">
    <source>
        <dbReference type="Proteomes" id="UP000324252"/>
    </source>
</evidence>
<evidence type="ECO:0000259" key="4">
    <source>
        <dbReference type="PROSITE" id="PS50956"/>
    </source>
</evidence>
<name>A0A1H0GFR8_9RHOB</name>
<feature type="domain" description="HTH asnC-type" evidence="4">
    <location>
        <begin position="1"/>
        <end position="62"/>
    </location>
</feature>
<keyword evidence="1" id="KW-0805">Transcription regulation</keyword>
<evidence type="ECO:0000256" key="3">
    <source>
        <dbReference type="ARBA" id="ARBA00023163"/>
    </source>
</evidence>
<organism evidence="5 6">
    <name type="scientific">Lutimaribacter pacificus</name>
    <dbReference type="NCBI Taxonomy" id="391948"/>
    <lineage>
        <taxon>Bacteria</taxon>
        <taxon>Pseudomonadati</taxon>
        <taxon>Pseudomonadota</taxon>
        <taxon>Alphaproteobacteria</taxon>
        <taxon>Rhodobacterales</taxon>
        <taxon>Roseobacteraceae</taxon>
        <taxon>Lutimaribacter</taxon>
    </lineage>
</organism>
<dbReference type="SMART" id="SM00344">
    <property type="entry name" value="HTH_ASNC"/>
    <property type="match status" value="1"/>
</dbReference>
<dbReference type="PRINTS" id="PR00033">
    <property type="entry name" value="HTHASNC"/>
</dbReference>
<dbReference type="PROSITE" id="PS50956">
    <property type="entry name" value="HTH_ASNC_2"/>
    <property type="match status" value="1"/>
</dbReference>
<dbReference type="GO" id="GO:0005829">
    <property type="term" value="C:cytosol"/>
    <property type="evidence" value="ECO:0007669"/>
    <property type="project" value="TreeGrafter"/>
</dbReference>
<reference evidence="5 6" key="1">
    <citation type="submission" date="2016-11" db="EMBL/GenBank/DDBJ databases">
        <authorList>
            <person name="Varghese N."/>
            <person name="Submissions S."/>
        </authorList>
    </citation>
    <scope>NUCLEOTIDE SEQUENCE [LARGE SCALE GENOMIC DNA]</scope>
    <source>
        <strain evidence="5 6">DSM 29620</strain>
    </source>
</reference>
<dbReference type="RefSeq" id="WP_149787889.1">
    <property type="nucleotide sequence ID" value="NZ_FNIO01000003.1"/>
</dbReference>
<dbReference type="Gene3D" id="3.30.70.920">
    <property type="match status" value="1"/>
</dbReference>
<keyword evidence="2" id="KW-0238">DNA-binding</keyword>
<keyword evidence="6" id="KW-1185">Reference proteome</keyword>
<dbReference type="InterPro" id="IPR019885">
    <property type="entry name" value="Tscrpt_reg_HTH_AsnC-type_CS"/>
</dbReference>
<dbReference type="Pfam" id="PF13404">
    <property type="entry name" value="HTH_AsnC-type"/>
    <property type="match status" value="1"/>
</dbReference>
<dbReference type="InterPro" id="IPR036390">
    <property type="entry name" value="WH_DNA-bd_sf"/>
</dbReference>
<dbReference type="GO" id="GO:0043200">
    <property type="term" value="P:response to amino acid"/>
    <property type="evidence" value="ECO:0007669"/>
    <property type="project" value="TreeGrafter"/>
</dbReference>